<dbReference type="Proteomes" id="UP000541421">
    <property type="component" value="Unassembled WGS sequence"/>
</dbReference>
<evidence type="ECO:0000259" key="5">
    <source>
        <dbReference type="PROSITE" id="PS50931"/>
    </source>
</evidence>
<sequence>MKKLSSLDIRVLRIFEATATSGSLSVASKKLGITQSAVSQAISQIESILQTHIFDRSQRPFKLTPAGIALSRRAKQIVEDMDKLVIHVKEAALTSRPAIRMGMIDSFAATVGPAIVKHATTTASHLLLWSGLANSHASALLNRQLDIIVTSDDLSDVDNIIRRPIFSEPFILVVSKSRASEFQGKDLTYLIEHMPFIRFSIRSHFGAMIERYLRRSGYSPRPYLEIDTADVVMAMVAADLGWTIMTPLCLLQGRSHLHQITPLPLPGVGTRRTIYQLSRENEYEDMAELFLQASKNTLETEIFRELRSLLPWLKGQIFLK</sequence>
<dbReference type="Gene3D" id="1.10.10.10">
    <property type="entry name" value="Winged helix-like DNA-binding domain superfamily/Winged helix DNA-binding domain"/>
    <property type="match status" value="1"/>
</dbReference>
<dbReference type="Pfam" id="PF00126">
    <property type="entry name" value="HTH_1"/>
    <property type="match status" value="1"/>
</dbReference>
<dbReference type="GO" id="GO:0003700">
    <property type="term" value="F:DNA-binding transcription factor activity"/>
    <property type="evidence" value="ECO:0007669"/>
    <property type="project" value="InterPro"/>
</dbReference>
<dbReference type="RefSeq" id="WP_171588881.1">
    <property type="nucleotide sequence ID" value="NZ_JABGBO010000007.1"/>
</dbReference>
<dbReference type="EMBL" id="JABGBO010000007">
    <property type="protein sequence ID" value="NOL49897.1"/>
    <property type="molecule type" value="Genomic_DNA"/>
</dbReference>
<dbReference type="PANTHER" id="PTHR30126:SF40">
    <property type="entry name" value="HTH-TYPE TRANSCRIPTIONAL REGULATOR GLTR"/>
    <property type="match status" value="1"/>
</dbReference>
<dbReference type="PANTHER" id="PTHR30126">
    <property type="entry name" value="HTH-TYPE TRANSCRIPTIONAL REGULATOR"/>
    <property type="match status" value="1"/>
</dbReference>
<evidence type="ECO:0000256" key="2">
    <source>
        <dbReference type="ARBA" id="ARBA00023015"/>
    </source>
</evidence>
<dbReference type="CDD" id="cd05466">
    <property type="entry name" value="PBP2_LTTR_substrate"/>
    <property type="match status" value="1"/>
</dbReference>
<keyword evidence="2" id="KW-0805">Transcription regulation</keyword>
<comment type="similarity">
    <text evidence="1">Belongs to the LysR transcriptional regulatory family.</text>
</comment>
<dbReference type="Pfam" id="PF03466">
    <property type="entry name" value="LysR_substrate"/>
    <property type="match status" value="1"/>
</dbReference>
<accession>A0A7Y4LCG3</accession>
<dbReference type="AlphaFoldDB" id="A0A7Y4LCG3"/>
<dbReference type="InterPro" id="IPR005119">
    <property type="entry name" value="LysR_subst-bd"/>
</dbReference>
<feature type="domain" description="HTH lysR-type" evidence="5">
    <location>
        <begin position="7"/>
        <end position="64"/>
    </location>
</feature>
<dbReference type="PROSITE" id="PS50931">
    <property type="entry name" value="HTH_LYSR"/>
    <property type="match status" value="1"/>
</dbReference>
<proteinExistence type="inferred from homology"/>
<keyword evidence="7" id="KW-1185">Reference proteome</keyword>
<reference evidence="6 7" key="1">
    <citation type="submission" date="2020-05" db="EMBL/GenBank/DDBJ databases">
        <authorList>
            <person name="Niu N."/>
        </authorList>
    </citation>
    <scope>NUCLEOTIDE SEQUENCE [LARGE SCALE GENOMIC DNA]</scope>
    <source>
        <strain evidence="6 7">LMG10982</strain>
    </source>
</reference>
<dbReference type="Gene3D" id="3.40.190.10">
    <property type="entry name" value="Periplasmic binding protein-like II"/>
    <property type="match status" value="2"/>
</dbReference>
<gene>
    <name evidence="6" type="ORF">HKX40_07085</name>
</gene>
<evidence type="ECO:0000256" key="4">
    <source>
        <dbReference type="ARBA" id="ARBA00023163"/>
    </source>
</evidence>
<dbReference type="SUPFAM" id="SSF53850">
    <property type="entry name" value="Periplasmic binding protein-like II"/>
    <property type="match status" value="1"/>
</dbReference>
<evidence type="ECO:0000313" key="6">
    <source>
        <dbReference type="EMBL" id="NOL49897.1"/>
    </source>
</evidence>
<evidence type="ECO:0000256" key="3">
    <source>
        <dbReference type="ARBA" id="ARBA00023125"/>
    </source>
</evidence>
<dbReference type="SUPFAM" id="SSF46785">
    <property type="entry name" value="Winged helix' DNA-binding domain"/>
    <property type="match status" value="1"/>
</dbReference>
<dbReference type="InterPro" id="IPR036388">
    <property type="entry name" value="WH-like_DNA-bd_sf"/>
</dbReference>
<name>A0A7Y4LCG3_9BURK</name>
<dbReference type="InterPro" id="IPR036390">
    <property type="entry name" value="WH_DNA-bd_sf"/>
</dbReference>
<organism evidence="6 7">
    <name type="scientific">Pelistega europaea</name>
    <dbReference type="NCBI Taxonomy" id="106147"/>
    <lineage>
        <taxon>Bacteria</taxon>
        <taxon>Pseudomonadati</taxon>
        <taxon>Pseudomonadota</taxon>
        <taxon>Betaproteobacteria</taxon>
        <taxon>Burkholderiales</taxon>
        <taxon>Alcaligenaceae</taxon>
        <taxon>Pelistega</taxon>
    </lineage>
</organism>
<evidence type="ECO:0000256" key="1">
    <source>
        <dbReference type="ARBA" id="ARBA00009437"/>
    </source>
</evidence>
<keyword evidence="4" id="KW-0804">Transcription</keyword>
<protein>
    <submittedName>
        <fullName evidence="6">LysR family transcriptional regulator</fullName>
    </submittedName>
</protein>
<dbReference type="InterPro" id="IPR000847">
    <property type="entry name" value="LysR_HTH_N"/>
</dbReference>
<evidence type="ECO:0000313" key="7">
    <source>
        <dbReference type="Proteomes" id="UP000541421"/>
    </source>
</evidence>
<dbReference type="GO" id="GO:0000976">
    <property type="term" value="F:transcription cis-regulatory region binding"/>
    <property type="evidence" value="ECO:0007669"/>
    <property type="project" value="TreeGrafter"/>
</dbReference>
<keyword evidence="3" id="KW-0238">DNA-binding</keyword>
<comment type="caution">
    <text evidence="6">The sequence shown here is derived from an EMBL/GenBank/DDBJ whole genome shotgun (WGS) entry which is preliminary data.</text>
</comment>